<organism evidence="2 3">
    <name type="scientific">Wallemia mellicola</name>
    <dbReference type="NCBI Taxonomy" id="1708541"/>
    <lineage>
        <taxon>Eukaryota</taxon>
        <taxon>Fungi</taxon>
        <taxon>Dikarya</taxon>
        <taxon>Basidiomycota</taxon>
        <taxon>Wallemiomycotina</taxon>
        <taxon>Wallemiomycetes</taxon>
        <taxon>Wallemiales</taxon>
        <taxon>Wallemiaceae</taxon>
        <taxon>Wallemia</taxon>
    </lineage>
</organism>
<evidence type="ECO:0000313" key="3">
    <source>
        <dbReference type="Proteomes" id="UP000310685"/>
    </source>
</evidence>
<gene>
    <name evidence="2" type="ORF">E3Q22_03499</name>
</gene>
<reference evidence="2 3" key="1">
    <citation type="submission" date="2019-03" db="EMBL/GenBank/DDBJ databases">
        <title>Sequencing 25 genomes of Wallemia mellicola.</title>
        <authorList>
            <person name="Gostincar C."/>
        </authorList>
    </citation>
    <scope>NUCLEOTIDE SEQUENCE [LARGE SCALE GENOMIC DNA]</scope>
    <source>
        <strain evidence="2 3">EXF-6152</strain>
    </source>
</reference>
<dbReference type="GO" id="GO:0006402">
    <property type="term" value="P:mRNA catabolic process"/>
    <property type="evidence" value="ECO:0007669"/>
    <property type="project" value="TreeGrafter"/>
</dbReference>
<dbReference type="SMART" id="SM00955">
    <property type="entry name" value="RNB"/>
    <property type="match status" value="1"/>
</dbReference>
<protein>
    <submittedName>
        <fullName evidence="2">RNB-domain-containing protein</fullName>
    </submittedName>
</protein>
<dbReference type="InterPro" id="IPR001900">
    <property type="entry name" value="RNase_II/R"/>
</dbReference>
<dbReference type="GO" id="GO:0003723">
    <property type="term" value="F:RNA binding"/>
    <property type="evidence" value="ECO:0007669"/>
    <property type="project" value="InterPro"/>
</dbReference>
<dbReference type="GO" id="GO:0000932">
    <property type="term" value="C:P-body"/>
    <property type="evidence" value="ECO:0007669"/>
    <property type="project" value="TreeGrafter"/>
</dbReference>
<feature type="domain" description="RNB" evidence="1">
    <location>
        <begin position="454"/>
        <end position="796"/>
    </location>
</feature>
<sequence length="931" mass="105849">MKSSARKLLNRPYTQLDNLSNRQSRLTKSAFDSQRKSALKVINAAVTGHTWGLKKSNGLDYSNNLSGDFSPIKINPSDKEIWFEKHTTRDVQSGDFLYIPKFTQYGVGLATDIIDGRKVWWCLLSSGAIVAYPEQAVVYSAPLFKQGELKRTELFRAVEQIKKNPLAQHHIYNPENDSYALLKSKLVSRFKRMLFDVESTLRQYTLDFSKVFEKIRDKSDTKWREYDIITLLQREFKIHNPSRLQIMAFHMMLYRNTTEYNMIDNQAAIKEMRFSVRPKVEVEILRLVNEWMNTKEGREILISFVEKSRGLLKLSDSISKETGVMPKAITDIPSTLKYDERENIIIRLITDSCQTLNTPAFNPYESVVCVLLKNFDKYHHVNQENWRSLSFDFLQTIGLFAPWETIHMAGSTSVVPRDNDPDSRFKLLGDIAMKEHNSNGSTSLHVNDLLENHRRDFSKLPVYVIDDAGANELDDGMSVEPTDKDGNTWVHVHIADPTSVIPFNHPLSILAKERHTSVYLPHRTIPMLPKEFCMSNFSLGSRSPQQALTFSAQLDDKGRIRNYDVSPSFINNIKIMQYNAVDEVLGADALQNDNRLLDKSPNKASNTSISTEDIDTLGRVSQLAVLHSTRRVENGMLFWHTFTPEAQVTPLPLPTPPSELALWDGRPSVKLLAVPNVQQSPARFAVSQFMSIACEVTALWCRDHDVPGIFRGAGLPEVNDPSSLEDLMGKRDIVTGVVSSADVGKSMASFSGSTLSTKPIPHLLNGCPDGYARVTSPLRRYNDMVSHYQIKSAILSIRQPRDKISWMYPTHDSLAQYLIRTKQNDSIYQRLSNNVNAYWVVRELKKRYESNPSLFKDLRCTLISAWKNDGALTRSFADCEIAQLGGMKARIYKEKSVSLEESFKDIGNVVSASIADFQLYEKSRIIVKMEL</sequence>
<dbReference type="Proteomes" id="UP000310685">
    <property type="component" value="Unassembled WGS sequence"/>
</dbReference>
<dbReference type="AlphaFoldDB" id="A0A4T0M1Y5"/>
<evidence type="ECO:0000313" key="2">
    <source>
        <dbReference type="EMBL" id="TIB76524.1"/>
    </source>
</evidence>
<name>A0A4T0M1Y5_9BASI</name>
<dbReference type="GO" id="GO:0000175">
    <property type="term" value="F:3'-5'-RNA exonuclease activity"/>
    <property type="evidence" value="ECO:0007669"/>
    <property type="project" value="TreeGrafter"/>
</dbReference>
<proteinExistence type="predicted"/>
<dbReference type="SUPFAM" id="SSF50249">
    <property type="entry name" value="Nucleic acid-binding proteins"/>
    <property type="match status" value="1"/>
</dbReference>
<dbReference type="EMBL" id="SPRC01000045">
    <property type="protein sequence ID" value="TIB76524.1"/>
    <property type="molecule type" value="Genomic_DNA"/>
</dbReference>
<comment type="caution">
    <text evidence="2">The sequence shown here is derived from an EMBL/GenBank/DDBJ whole genome shotgun (WGS) entry which is preliminary data.</text>
</comment>
<accession>A0A4T0M1Y5</accession>
<dbReference type="PANTHER" id="PTHR23355:SF65">
    <property type="entry name" value="EXORIBONUCLEASE CYT-4, PUTATIVE (AFU_ORTHOLOGUE AFUA_7G01550)-RELATED"/>
    <property type="match status" value="1"/>
</dbReference>
<dbReference type="Pfam" id="PF00773">
    <property type="entry name" value="RNB"/>
    <property type="match status" value="1"/>
</dbReference>
<evidence type="ECO:0000259" key="1">
    <source>
        <dbReference type="SMART" id="SM00955"/>
    </source>
</evidence>
<dbReference type="InterPro" id="IPR012340">
    <property type="entry name" value="NA-bd_OB-fold"/>
</dbReference>
<dbReference type="InterPro" id="IPR050180">
    <property type="entry name" value="RNR_Ribonuclease"/>
</dbReference>
<dbReference type="PANTHER" id="PTHR23355">
    <property type="entry name" value="RIBONUCLEASE"/>
    <property type="match status" value="1"/>
</dbReference>